<dbReference type="InterPro" id="IPR006686">
    <property type="entry name" value="MscS_channel_CS"/>
</dbReference>
<evidence type="ECO:0000313" key="11">
    <source>
        <dbReference type="EMBL" id="HGY56013.1"/>
    </source>
</evidence>
<evidence type="ECO:0000256" key="6">
    <source>
        <dbReference type="ARBA" id="ARBA00023136"/>
    </source>
</evidence>
<dbReference type="InterPro" id="IPR049278">
    <property type="entry name" value="MS_channel_C"/>
</dbReference>
<dbReference type="Gene3D" id="1.10.287.1260">
    <property type="match status" value="1"/>
</dbReference>
<dbReference type="SUPFAM" id="SSF82689">
    <property type="entry name" value="Mechanosensitive channel protein MscS (YggB), C-terminal domain"/>
    <property type="match status" value="1"/>
</dbReference>
<evidence type="ECO:0000256" key="7">
    <source>
        <dbReference type="SAM" id="Phobius"/>
    </source>
</evidence>
<evidence type="ECO:0000256" key="4">
    <source>
        <dbReference type="ARBA" id="ARBA00022692"/>
    </source>
</evidence>
<dbReference type="Pfam" id="PF21088">
    <property type="entry name" value="MS_channel_1st"/>
    <property type="match status" value="1"/>
</dbReference>
<evidence type="ECO:0000256" key="3">
    <source>
        <dbReference type="ARBA" id="ARBA00022475"/>
    </source>
</evidence>
<feature type="transmembrane region" description="Helical" evidence="7">
    <location>
        <begin position="20"/>
        <end position="40"/>
    </location>
</feature>
<dbReference type="PROSITE" id="PS01246">
    <property type="entry name" value="UPF0003"/>
    <property type="match status" value="1"/>
</dbReference>
<keyword evidence="3" id="KW-1003">Cell membrane</keyword>
<dbReference type="InterPro" id="IPR023408">
    <property type="entry name" value="MscS_beta-dom_sf"/>
</dbReference>
<dbReference type="Pfam" id="PF00924">
    <property type="entry name" value="MS_channel_2nd"/>
    <property type="match status" value="1"/>
</dbReference>
<feature type="transmembrane region" description="Helical" evidence="7">
    <location>
        <begin position="88"/>
        <end position="118"/>
    </location>
</feature>
<dbReference type="GO" id="GO:0008381">
    <property type="term" value="F:mechanosensitive monoatomic ion channel activity"/>
    <property type="evidence" value="ECO:0007669"/>
    <property type="project" value="InterPro"/>
</dbReference>
<dbReference type="InterPro" id="IPR011066">
    <property type="entry name" value="MscS_channel_C_sf"/>
</dbReference>
<dbReference type="AlphaFoldDB" id="A0A7V4WVL6"/>
<comment type="similarity">
    <text evidence="2">Belongs to the MscS (TC 1.A.23) family.</text>
</comment>
<dbReference type="InterPro" id="IPR011014">
    <property type="entry name" value="MscS_channel_TM-2"/>
</dbReference>
<dbReference type="Pfam" id="PF05552">
    <property type="entry name" value="MS_channel_1st_1"/>
    <property type="match status" value="1"/>
</dbReference>
<dbReference type="Pfam" id="PF21082">
    <property type="entry name" value="MS_channel_3rd"/>
    <property type="match status" value="1"/>
</dbReference>
<dbReference type="PANTHER" id="PTHR30221">
    <property type="entry name" value="SMALL-CONDUCTANCE MECHANOSENSITIVE CHANNEL"/>
    <property type="match status" value="1"/>
</dbReference>
<dbReference type="Gene3D" id="2.30.30.60">
    <property type="match status" value="1"/>
</dbReference>
<feature type="transmembrane region" description="Helical" evidence="7">
    <location>
        <begin position="60"/>
        <end position="82"/>
    </location>
</feature>
<evidence type="ECO:0000256" key="1">
    <source>
        <dbReference type="ARBA" id="ARBA00004651"/>
    </source>
</evidence>
<dbReference type="PANTHER" id="PTHR30221:SF1">
    <property type="entry name" value="SMALL-CONDUCTANCE MECHANOSENSITIVE CHANNEL"/>
    <property type="match status" value="1"/>
</dbReference>
<gene>
    <name evidence="11" type="ORF">ENK44_09940</name>
</gene>
<proteinExistence type="inferred from homology"/>
<keyword evidence="6 7" id="KW-0472">Membrane</keyword>
<evidence type="ECO:0000259" key="10">
    <source>
        <dbReference type="Pfam" id="PF21088"/>
    </source>
</evidence>
<dbReference type="InterPro" id="IPR045275">
    <property type="entry name" value="MscS_archaea/bacteria_type"/>
</dbReference>
<name>A0A7V4WVL6_CALAY</name>
<dbReference type="InterPro" id="IPR010920">
    <property type="entry name" value="LSM_dom_sf"/>
</dbReference>
<organism evidence="11">
    <name type="scientific">Caldithrix abyssi</name>
    <dbReference type="NCBI Taxonomy" id="187145"/>
    <lineage>
        <taxon>Bacteria</taxon>
        <taxon>Pseudomonadati</taxon>
        <taxon>Calditrichota</taxon>
        <taxon>Calditrichia</taxon>
        <taxon>Calditrichales</taxon>
        <taxon>Calditrichaceae</taxon>
        <taxon>Caldithrix</taxon>
    </lineage>
</organism>
<dbReference type="GO" id="GO:0005886">
    <property type="term" value="C:plasma membrane"/>
    <property type="evidence" value="ECO:0007669"/>
    <property type="project" value="UniProtKB-SubCell"/>
</dbReference>
<keyword evidence="5 7" id="KW-1133">Transmembrane helix</keyword>
<evidence type="ECO:0000256" key="5">
    <source>
        <dbReference type="ARBA" id="ARBA00022989"/>
    </source>
</evidence>
<reference evidence="11" key="1">
    <citation type="journal article" date="2020" name="mSystems">
        <title>Genome- and Community-Level Interaction Insights into Carbon Utilization and Element Cycling Functions of Hydrothermarchaeota in Hydrothermal Sediment.</title>
        <authorList>
            <person name="Zhou Z."/>
            <person name="Liu Y."/>
            <person name="Xu W."/>
            <person name="Pan J."/>
            <person name="Luo Z.H."/>
            <person name="Li M."/>
        </authorList>
    </citation>
    <scope>NUCLEOTIDE SEQUENCE [LARGE SCALE GENOMIC DNA]</scope>
    <source>
        <strain evidence="11">HyVt-577</strain>
    </source>
</reference>
<dbReference type="InterPro" id="IPR008910">
    <property type="entry name" value="MSC_TM_helix"/>
</dbReference>
<dbReference type="SUPFAM" id="SSF82861">
    <property type="entry name" value="Mechanosensitive channel protein MscS (YggB), transmembrane region"/>
    <property type="match status" value="1"/>
</dbReference>
<dbReference type="Gene3D" id="3.30.70.100">
    <property type="match status" value="1"/>
</dbReference>
<comment type="subcellular location">
    <subcellularLocation>
        <location evidence="1">Cell membrane</location>
        <topology evidence="1">Multi-pass membrane protein</topology>
    </subcellularLocation>
</comment>
<feature type="domain" description="Mechanosensitive ion channel MscS" evidence="8">
    <location>
        <begin position="105"/>
        <end position="171"/>
    </location>
</feature>
<keyword evidence="4 7" id="KW-0812">Transmembrane</keyword>
<evidence type="ECO:0000259" key="8">
    <source>
        <dbReference type="Pfam" id="PF00924"/>
    </source>
</evidence>
<dbReference type="Proteomes" id="UP000885779">
    <property type="component" value="Unassembled WGS sequence"/>
</dbReference>
<dbReference type="EMBL" id="DRQG01000092">
    <property type="protein sequence ID" value="HGY56013.1"/>
    <property type="molecule type" value="Genomic_DNA"/>
</dbReference>
<accession>A0A7V4WVL6</accession>
<evidence type="ECO:0000259" key="9">
    <source>
        <dbReference type="Pfam" id="PF21082"/>
    </source>
</evidence>
<feature type="domain" description="Mechanosensitive ion channel transmembrane helices 2/3" evidence="10">
    <location>
        <begin position="63"/>
        <end position="103"/>
    </location>
</feature>
<comment type="caution">
    <text evidence="11">The sequence shown here is derived from an EMBL/GenBank/DDBJ whole genome shotgun (WGS) entry which is preliminary data.</text>
</comment>
<feature type="domain" description="Mechanosensitive ion channel MscS C-terminal" evidence="9">
    <location>
        <begin position="177"/>
        <end position="259"/>
    </location>
</feature>
<dbReference type="InterPro" id="IPR049142">
    <property type="entry name" value="MS_channel_1st"/>
</dbReference>
<sequence length="272" mass="29989">MEQVQVYTDLAIKMIMQYAPSFLLALLTLVIGLWIIKFVVKGANKALERSKVDISLQKFLASLISIILKVLLLISVASMVGIETTSFVAIMGAAGLAVGLALQGSLANFAGGVLILLFKPFKVGDFIEAQGYMGTVKEIQIFNTVLNTPDNKVVIIPNGGLSSGSITNFSKEPQRRVDMVFGIGYDDDLKKAKETLTRLAREDQRILQDPEPTIAVSELADSSVNFVMRVWVNAADYWGVYFDMHEKVKLTFDAENISIPYPQQDVHLIQNN</sequence>
<protein>
    <submittedName>
        <fullName evidence="11">Mechanosensitive ion channel</fullName>
    </submittedName>
</protein>
<evidence type="ECO:0000256" key="2">
    <source>
        <dbReference type="ARBA" id="ARBA00008017"/>
    </source>
</evidence>
<dbReference type="SUPFAM" id="SSF50182">
    <property type="entry name" value="Sm-like ribonucleoproteins"/>
    <property type="match status" value="1"/>
</dbReference>
<dbReference type="InterPro" id="IPR006685">
    <property type="entry name" value="MscS_channel_2nd"/>
</dbReference>